<dbReference type="KEGG" id="apol:K9D25_01130"/>
<evidence type="ECO:0000259" key="10">
    <source>
        <dbReference type="PROSITE" id="PS50109"/>
    </source>
</evidence>
<feature type="transmembrane region" description="Helical" evidence="9">
    <location>
        <begin position="453"/>
        <end position="473"/>
    </location>
</feature>
<proteinExistence type="predicted"/>
<keyword evidence="9" id="KW-0472">Membrane</keyword>
<name>A0A9E7CVN5_9HYPH</name>
<feature type="transmembrane region" description="Helical" evidence="9">
    <location>
        <begin position="107"/>
        <end position="128"/>
    </location>
</feature>
<keyword evidence="8" id="KW-0902">Two-component regulatory system</keyword>
<dbReference type="SUPFAM" id="SSF47384">
    <property type="entry name" value="Homodimeric domain of signal transducing histidine kinase"/>
    <property type="match status" value="1"/>
</dbReference>
<keyword evidence="5" id="KW-0547">Nucleotide-binding</keyword>
<organism evidence="11 12">
    <name type="scientific">Ancylobacter polymorphus</name>
    <dbReference type="NCBI Taxonomy" id="223390"/>
    <lineage>
        <taxon>Bacteria</taxon>
        <taxon>Pseudomonadati</taxon>
        <taxon>Pseudomonadota</taxon>
        <taxon>Alphaproteobacteria</taxon>
        <taxon>Hyphomicrobiales</taxon>
        <taxon>Xanthobacteraceae</taxon>
        <taxon>Ancylobacter</taxon>
    </lineage>
</organism>
<reference evidence="11" key="1">
    <citation type="submission" date="2021-09" db="EMBL/GenBank/DDBJ databases">
        <title>Network and meta-omics reveal the key degrader and cooperation patterns in an efficient 1,4-dioxane-degrading microbial community.</title>
        <authorList>
            <person name="Dai C."/>
        </authorList>
    </citation>
    <scope>NUCLEOTIDE SEQUENCE</scope>
    <source>
        <strain evidence="11">ZM13</strain>
    </source>
</reference>
<dbReference type="GO" id="GO:0000155">
    <property type="term" value="F:phosphorelay sensor kinase activity"/>
    <property type="evidence" value="ECO:0007669"/>
    <property type="project" value="InterPro"/>
</dbReference>
<dbReference type="SMART" id="SM00388">
    <property type="entry name" value="HisKA"/>
    <property type="match status" value="1"/>
</dbReference>
<keyword evidence="9" id="KW-1133">Transmembrane helix</keyword>
<gene>
    <name evidence="11" type="ORF">K9D25_01130</name>
</gene>
<dbReference type="SUPFAM" id="SSF55874">
    <property type="entry name" value="ATPase domain of HSP90 chaperone/DNA topoisomerase II/histidine kinase"/>
    <property type="match status" value="1"/>
</dbReference>
<evidence type="ECO:0000256" key="9">
    <source>
        <dbReference type="SAM" id="Phobius"/>
    </source>
</evidence>
<dbReference type="Gene3D" id="3.30.565.10">
    <property type="entry name" value="Histidine kinase-like ATPase, C-terminal domain"/>
    <property type="match status" value="1"/>
</dbReference>
<dbReference type="Gene3D" id="1.10.4160.10">
    <property type="entry name" value="Hydantoin permease"/>
    <property type="match status" value="1"/>
</dbReference>
<feature type="transmembrane region" description="Helical" evidence="9">
    <location>
        <begin position="424"/>
        <end position="447"/>
    </location>
</feature>
<dbReference type="Gene3D" id="1.10.287.130">
    <property type="match status" value="1"/>
</dbReference>
<keyword evidence="9" id="KW-0812">Transmembrane</keyword>
<keyword evidence="6" id="KW-0418">Kinase</keyword>
<dbReference type="RefSeq" id="WP_244378428.1">
    <property type="nucleotide sequence ID" value="NZ_CP083239.1"/>
</dbReference>
<feature type="transmembrane region" description="Helical" evidence="9">
    <location>
        <begin position="298"/>
        <end position="325"/>
    </location>
</feature>
<dbReference type="PANTHER" id="PTHR43065">
    <property type="entry name" value="SENSOR HISTIDINE KINASE"/>
    <property type="match status" value="1"/>
</dbReference>
<dbReference type="SMART" id="SM00387">
    <property type="entry name" value="HATPase_c"/>
    <property type="match status" value="1"/>
</dbReference>
<feature type="transmembrane region" description="Helical" evidence="9">
    <location>
        <begin position="604"/>
        <end position="627"/>
    </location>
</feature>
<evidence type="ECO:0000313" key="11">
    <source>
        <dbReference type="EMBL" id="UOK71363.1"/>
    </source>
</evidence>
<dbReference type="Pfam" id="PF02518">
    <property type="entry name" value="HATPase_c"/>
    <property type="match status" value="1"/>
</dbReference>
<dbReference type="InterPro" id="IPR036890">
    <property type="entry name" value="HATPase_C_sf"/>
</dbReference>
<feature type="transmembrane region" description="Helical" evidence="9">
    <location>
        <begin position="66"/>
        <end position="86"/>
    </location>
</feature>
<evidence type="ECO:0000256" key="4">
    <source>
        <dbReference type="ARBA" id="ARBA00022679"/>
    </source>
</evidence>
<evidence type="ECO:0000256" key="1">
    <source>
        <dbReference type="ARBA" id="ARBA00000085"/>
    </source>
</evidence>
<evidence type="ECO:0000256" key="5">
    <source>
        <dbReference type="ARBA" id="ARBA00022741"/>
    </source>
</evidence>
<feature type="transmembrane region" description="Helical" evidence="9">
    <location>
        <begin position="36"/>
        <end position="54"/>
    </location>
</feature>
<dbReference type="PROSITE" id="PS50109">
    <property type="entry name" value="HIS_KIN"/>
    <property type="match status" value="1"/>
</dbReference>
<keyword evidence="4" id="KW-0808">Transferase</keyword>
<dbReference type="PRINTS" id="PR00344">
    <property type="entry name" value="BCTRLSENSOR"/>
</dbReference>
<dbReference type="InterPro" id="IPR003594">
    <property type="entry name" value="HATPase_dom"/>
</dbReference>
<evidence type="ECO:0000313" key="12">
    <source>
        <dbReference type="Proteomes" id="UP000831684"/>
    </source>
</evidence>
<dbReference type="Pfam" id="PF00512">
    <property type="entry name" value="HisKA"/>
    <property type="match status" value="1"/>
</dbReference>
<evidence type="ECO:0000256" key="8">
    <source>
        <dbReference type="ARBA" id="ARBA00023012"/>
    </source>
</evidence>
<sequence>METPELPALRSYHSWIANETLEDYSLRYTARSFRRWSPFVIANTALGGISFLALETIGASITLSYGFLNAGLAILAVSLFIFVTSLPIGYYSSKYGIDLDLLTRGAGFGYIGSTITSLIYASFTFIFFALEGAIMAQALKIYADVPLVLGYIVSSLVIIPLTLMGITMISRLQMVTQPLWLAMMILPFVMIALKAPDDIAEWVGFAGLETGSRGFDVLAFGAAVSLMCSLVVQIGEQADYLRFLPEKTAANRLRWWSAVIAAGPGWIVIGGLKILAGGLLAVLVLGSGLPRPAALEPIHMYIVAYSHVFENPALVLFCATFFVLISQIKINVTNAYAGSLAWSNFFSRVTHYHPGRVVWLVFNILISLLLMLLGIFDTLEVVLAVYSNIAMAWVGAIVADLLVLKPLKVSPSFIEFKRAHLHDFNPVGCGGMALGSLGSLTAFTGVLGPLMQAYAAPFSFLIAFASATLIGFATRGRYYLARPPVHPGLGPEGATVLRCEICDHGYERDDMAYCSFYERPICSLCCSLDAHCHDACKKSHQDLESSRSRYLGDGFTRRIAPHMPQRLLKVAGVLVALSVVTGALFLLTYRLIDPGEDVPHLDNGALLLRIFLALLPLLAISAWWIVLANESRELAERNLVGSLEKLYETREELTRSERLAALGQLTATVSHELRNPLGTLATSVAVLQRAGNLTGERERGELDRIQRNVRRCVRIIDDLLEFSRRPNVAMVPLALDPWIAEQAGDLRALGPVPLELDLGCGGMIEADGERLRQVLVNLVQNAMQAVMERPAGAPPGRVRLATAREGEQVVITVADNGAGMSAEVRARLFEPLFSTKPFGLGLGLALVQRITERHGGQVRVDSVPGTGTRVELRLPGASGESRHVA</sequence>
<feature type="transmembrane region" description="Helical" evidence="9">
    <location>
        <begin position="178"/>
        <end position="195"/>
    </location>
</feature>
<feature type="transmembrane region" description="Helical" evidence="9">
    <location>
        <begin position="255"/>
        <end position="286"/>
    </location>
</feature>
<feature type="transmembrane region" description="Helical" evidence="9">
    <location>
        <begin position="215"/>
        <end position="234"/>
    </location>
</feature>
<dbReference type="InterPro" id="IPR003661">
    <property type="entry name" value="HisK_dim/P_dom"/>
</dbReference>
<dbReference type="CDD" id="cd00082">
    <property type="entry name" value="HisKA"/>
    <property type="match status" value="1"/>
</dbReference>
<accession>A0A9E7CVN5</accession>
<feature type="transmembrane region" description="Helical" evidence="9">
    <location>
        <begin position="567"/>
        <end position="592"/>
    </location>
</feature>
<comment type="catalytic activity">
    <reaction evidence="1">
        <text>ATP + protein L-histidine = ADP + protein N-phospho-L-histidine.</text>
        <dbReference type="EC" id="2.7.13.3"/>
    </reaction>
</comment>
<feature type="transmembrane region" description="Helical" evidence="9">
    <location>
        <begin position="382"/>
        <end position="403"/>
    </location>
</feature>
<evidence type="ECO:0000256" key="3">
    <source>
        <dbReference type="ARBA" id="ARBA00022553"/>
    </source>
</evidence>
<evidence type="ECO:0000256" key="7">
    <source>
        <dbReference type="ARBA" id="ARBA00022840"/>
    </source>
</evidence>
<keyword evidence="7 11" id="KW-0067">ATP-binding</keyword>
<dbReference type="Proteomes" id="UP000831684">
    <property type="component" value="Chromosome"/>
</dbReference>
<dbReference type="InterPro" id="IPR036097">
    <property type="entry name" value="HisK_dim/P_sf"/>
</dbReference>
<evidence type="ECO:0000256" key="6">
    <source>
        <dbReference type="ARBA" id="ARBA00022777"/>
    </source>
</evidence>
<feature type="transmembrane region" description="Helical" evidence="9">
    <location>
        <begin position="148"/>
        <end position="166"/>
    </location>
</feature>
<dbReference type="AlphaFoldDB" id="A0A9E7CVN5"/>
<evidence type="ECO:0000256" key="2">
    <source>
        <dbReference type="ARBA" id="ARBA00012438"/>
    </source>
</evidence>
<dbReference type="GO" id="GO:0005524">
    <property type="term" value="F:ATP binding"/>
    <property type="evidence" value="ECO:0007669"/>
    <property type="project" value="UniProtKB-KW"/>
</dbReference>
<feature type="domain" description="Histidine kinase" evidence="10">
    <location>
        <begin position="668"/>
        <end position="878"/>
    </location>
</feature>
<dbReference type="InterPro" id="IPR004358">
    <property type="entry name" value="Sig_transdc_His_kin-like_C"/>
</dbReference>
<dbReference type="EC" id="2.7.13.3" evidence="2"/>
<dbReference type="InterPro" id="IPR005467">
    <property type="entry name" value="His_kinase_dom"/>
</dbReference>
<keyword evidence="3" id="KW-0597">Phosphoprotein</keyword>
<dbReference type="PANTHER" id="PTHR43065:SF10">
    <property type="entry name" value="PEROXIDE STRESS-ACTIVATED HISTIDINE KINASE MAK3"/>
    <property type="match status" value="1"/>
</dbReference>
<protein>
    <recommendedName>
        <fullName evidence="2">histidine kinase</fullName>
        <ecNumber evidence="2">2.7.13.3</ecNumber>
    </recommendedName>
</protein>
<feature type="transmembrane region" description="Helical" evidence="9">
    <location>
        <begin position="357"/>
        <end position="376"/>
    </location>
</feature>
<dbReference type="EMBL" id="CP083239">
    <property type="protein sequence ID" value="UOK71363.1"/>
    <property type="molecule type" value="Genomic_DNA"/>
</dbReference>